<proteinExistence type="predicted"/>
<evidence type="ECO:0000313" key="9">
    <source>
        <dbReference type="Proteomes" id="UP000824150"/>
    </source>
</evidence>
<keyword evidence="1" id="KW-0963">Cytoplasm</keyword>
<evidence type="ECO:0000259" key="7">
    <source>
        <dbReference type="Pfam" id="PF08468"/>
    </source>
</evidence>
<dbReference type="PANTHER" id="PTHR47816:SF4">
    <property type="entry name" value="RIBOSOMAL RNA SMALL SUBUNIT METHYLTRANSFERASE C"/>
    <property type="match status" value="1"/>
</dbReference>
<comment type="caution">
    <text evidence="8">The sequence shown here is derived from an EMBL/GenBank/DDBJ whole genome shotgun (WGS) entry which is preliminary data.</text>
</comment>
<dbReference type="Proteomes" id="UP000824150">
    <property type="component" value="Unassembled WGS sequence"/>
</dbReference>
<dbReference type="GO" id="GO:0003676">
    <property type="term" value="F:nucleic acid binding"/>
    <property type="evidence" value="ECO:0007669"/>
    <property type="project" value="InterPro"/>
</dbReference>
<dbReference type="InterPro" id="IPR046977">
    <property type="entry name" value="RsmC/RlmG"/>
</dbReference>
<dbReference type="InterPro" id="IPR029063">
    <property type="entry name" value="SAM-dependent_MTases_sf"/>
</dbReference>
<dbReference type="InterPro" id="IPR013675">
    <property type="entry name" value="Mtase_sm_N"/>
</dbReference>
<dbReference type="Gene3D" id="3.40.50.150">
    <property type="entry name" value="Vaccinia Virus protein VP39"/>
    <property type="match status" value="2"/>
</dbReference>
<reference evidence="8" key="2">
    <citation type="submission" date="2021-04" db="EMBL/GenBank/DDBJ databases">
        <authorList>
            <person name="Gilroy R."/>
        </authorList>
    </citation>
    <scope>NUCLEOTIDE SEQUENCE</scope>
    <source>
        <strain evidence="8">687</strain>
    </source>
</reference>
<evidence type="ECO:0000256" key="2">
    <source>
        <dbReference type="ARBA" id="ARBA00022552"/>
    </source>
</evidence>
<dbReference type="PROSITE" id="PS00092">
    <property type="entry name" value="N6_MTASE"/>
    <property type="match status" value="1"/>
</dbReference>
<dbReference type="Pfam" id="PF05175">
    <property type="entry name" value="MTS"/>
    <property type="match status" value="1"/>
</dbReference>
<keyword evidence="2" id="KW-0698">rRNA processing</keyword>
<reference evidence="8" key="1">
    <citation type="journal article" date="2021" name="PeerJ">
        <title>Extensive microbial diversity within the chicken gut microbiome revealed by metagenomics and culture.</title>
        <authorList>
            <person name="Gilroy R."/>
            <person name="Ravi A."/>
            <person name="Getino M."/>
            <person name="Pursley I."/>
            <person name="Horton D.L."/>
            <person name="Alikhan N.F."/>
            <person name="Baker D."/>
            <person name="Gharbi K."/>
            <person name="Hall N."/>
            <person name="Watson M."/>
            <person name="Adriaenssens E.M."/>
            <person name="Foster-Nyarko E."/>
            <person name="Jarju S."/>
            <person name="Secka A."/>
            <person name="Antonio M."/>
            <person name="Oren A."/>
            <person name="Chaudhuri R.R."/>
            <person name="La Ragione R."/>
            <person name="Hildebrand F."/>
            <person name="Pallen M.J."/>
        </authorList>
    </citation>
    <scope>NUCLEOTIDE SEQUENCE</scope>
    <source>
        <strain evidence="8">687</strain>
    </source>
</reference>
<evidence type="ECO:0000259" key="6">
    <source>
        <dbReference type="Pfam" id="PF05175"/>
    </source>
</evidence>
<dbReference type="AlphaFoldDB" id="A0A9E2KP45"/>
<dbReference type="SUPFAM" id="SSF53335">
    <property type="entry name" value="S-adenosyl-L-methionine-dependent methyltransferases"/>
    <property type="match status" value="1"/>
</dbReference>
<feature type="domain" description="Methyltransferase small" evidence="6">
    <location>
        <begin position="216"/>
        <end position="383"/>
    </location>
</feature>
<evidence type="ECO:0000256" key="5">
    <source>
        <dbReference type="ARBA" id="ARBA00022691"/>
    </source>
</evidence>
<dbReference type="CDD" id="cd02440">
    <property type="entry name" value="AdoMet_MTases"/>
    <property type="match status" value="1"/>
</dbReference>
<dbReference type="InterPro" id="IPR007848">
    <property type="entry name" value="Small_mtfrase_dom"/>
</dbReference>
<dbReference type="PANTHER" id="PTHR47816">
    <property type="entry name" value="RIBOSOMAL RNA SMALL SUBUNIT METHYLTRANSFERASE C"/>
    <property type="match status" value="1"/>
</dbReference>
<sequence length="390" mass="41798">MATVNSPLLQLLERNCELFAGKRVLFVGALYDPTLLQLTKECARAQVLCDSFTTAKAMAAMLGQRLESKLMASATLKHISVHFAPRQLFTPKECDIICLLLDKTKAVNQALLAALTPYLAADGLVLAAAANDAGGKSADGYLKGHGICSKLDSARKCTLWQLHFDKATPFAAPANALVLSAAEKATVLQALQDHTFPKLDLSGKPCLEVPLFDHPLVQDCQVFSPMRVDEGTILLLDALHEAPALPQGTALDLCCGCGIVGLQLLQQGFAVSASDDSAAALLLTALNYGQSGSTNIVSVQPSDMLKDLPEGVRYDIIAVNPPFHQGVKTDSTLSRSLFNTVAEHLAAQGSLVLVGNTFLQYEHTLSNYFALVKDLRRTTRFAVQRAAQPL</sequence>
<keyword evidence="4" id="KW-0808">Transferase</keyword>
<evidence type="ECO:0000256" key="1">
    <source>
        <dbReference type="ARBA" id="ARBA00022490"/>
    </source>
</evidence>
<dbReference type="EMBL" id="JAHLFG010000060">
    <property type="protein sequence ID" value="MBU3826927.1"/>
    <property type="molecule type" value="Genomic_DNA"/>
</dbReference>
<accession>A0A9E2KP45</accession>
<keyword evidence="3 8" id="KW-0489">Methyltransferase</keyword>
<gene>
    <name evidence="8" type="ORF">IAA31_05505</name>
</gene>
<dbReference type="Pfam" id="PF08468">
    <property type="entry name" value="MTS_N"/>
    <property type="match status" value="1"/>
</dbReference>
<evidence type="ECO:0000256" key="3">
    <source>
        <dbReference type="ARBA" id="ARBA00022603"/>
    </source>
</evidence>
<dbReference type="GO" id="GO:0008990">
    <property type="term" value="F:rRNA (guanine-N2-)-methyltransferase activity"/>
    <property type="evidence" value="ECO:0007669"/>
    <property type="project" value="InterPro"/>
</dbReference>
<name>A0A9E2KP45_9GAMM</name>
<keyword evidence="5" id="KW-0949">S-adenosyl-L-methionine</keyword>
<evidence type="ECO:0000256" key="4">
    <source>
        <dbReference type="ARBA" id="ARBA00022679"/>
    </source>
</evidence>
<evidence type="ECO:0000313" key="8">
    <source>
        <dbReference type="EMBL" id="MBU3826927.1"/>
    </source>
</evidence>
<feature type="domain" description="Methyltransferase small N-terminal" evidence="7">
    <location>
        <begin position="10"/>
        <end position="170"/>
    </location>
</feature>
<organism evidence="8 9">
    <name type="scientific">Candidatus Anaerobiospirillum merdipullorum</name>
    <dbReference type="NCBI Taxonomy" id="2838450"/>
    <lineage>
        <taxon>Bacteria</taxon>
        <taxon>Pseudomonadati</taxon>
        <taxon>Pseudomonadota</taxon>
        <taxon>Gammaproteobacteria</taxon>
        <taxon>Aeromonadales</taxon>
        <taxon>Succinivibrionaceae</taxon>
        <taxon>Anaerobiospirillum</taxon>
    </lineage>
</organism>
<dbReference type="InterPro" id="IPR002052">
    <property type="entry name" value="DNA_methylase_N6_adenine_CS"/>
</dbReference>
<protein>
    <submittedName>
        <fullName evidence="8">Methyltransferase</fullName>
    </submittedName>
</protein>